<dbReference type="PANTHER" id="PTHR11306">
    <property type="entry name" value="NIEMANN PICK TYPE C2 PROTEIN NPC2-RELATED"/>
    <property type="match status" value="1"/>
</dbReference>
<proteinExistence type="evidence at transcript level"/>
<organism evidence="6">
    <name type="scientific">Tetranychus truncatus</name>
    <dbReference type="NCBI Taxonomy" id="93132"/>
    <lineage>
        <taxon>Eukaryota</taxon>
        <taxon>Metazoa</taxon>
        <taxon>Ecdysozoa</taxon>
        <taxon>Arthropoda</taxon>
        <taxon>Chelicerata</taxon>
        <taxon>Arachnida</taxon>
        <taxon>Acari</taxon>
        <taxon>Acariformes</taxon>
        <taxon>Trombidiformes</taxon>
        <taxon>Prostigmata</taxon>
        <taxon>Eleutherengona</taxon>
        <taxon>Raphignathae</taxon>
        <taxon>Tetranychoidea</taxon>
        <taxon>Tetranychidae</taxon>
        <taxon>Tetranychus</taxon>
    </lineage>
</organism>
<dbReference type="GO" id="GO:0005576">
    <property type="term" value="C:extracellular region"/>
    <property type="evidence" value="ECO:0007669"/>
    <property type="project" value="UniProtKB-SubCell"/>
</dbReference>
<dbReference type="SMART" id="SM00737">
    <property type="entry name" value="ML"/>
    <property type="match status" value="1"/>
</dbReference>
<keyword evidence="4" id="KW-0732">Signal</keyword>
<dbReference type="EMBL" id="MH990606">
    <property type="protein sequence ID" value="AYV89153.1"/>
    <property type="molecule type" value="mRNA"/>
</dbReference>
<comment type="similarity">
    <text evidence="2">Belongs to the NPC2 family.</text>
</comment>
<dbReference type="AlphaFoldDB" id="A0A3G5ARM5"/>
<evidence type="ECO:0000256" key="4">
    <source>
        <dbReference type="SAM" id="SignalP"/>
    </source>
</evidence>
<feature type="signal peptide" evidence="4">
    <location>
        <begin position="1"/>
        <end position="17"/>
    </location>
</feature>
<sequence length="144" mass="15565">MIRSIIALTLFIAYVQARNTTFTNCSEKGVIKFVNVEPCDSDPCTFSSGQQVHLNGVLVSPATSTSPQLKVTVKVAGLWISYPGISSDACDYLTCPIEADVDTPFALSLKVLSLPLPFETQIRFQLVDSDGSELNCGETTVKVE</sequence>
<evidence type="ECO:0000256" key="3">
    <source>
        <dbReference type="ARBA" id="ARBA00022525"/>
    </source>
</evidence>
<protein>
    <submittedName>
        <fullName evidence="6">Der-p2-like allergen isoform X3</fullName>
    </submittedName>
</protein>
<evidence type="ECO:0000313" key="6">
    <source>
        <dbReference type="EMBL" id="AYV89153.1"/>
    </source>
</evidence>
<reference evidence="6" key="1">
    <citation type="submission" date="2018-09" db="EMBL/GenBank/DDBJ databases">
        <title>Comparative analyses of salivary proteins from the facultative symbiont-infected and uninfected Tetranychus truncatus.</title>
        <authorList>
            <person name="Zhu Y.-X."/>
            <person name="Huang H.-J."/>
            <person name="Hong X.-Y."/>
        </authorList>
    </citation>
    <scope>NUCLEOTIDE SEQUENCE</scope>
</reference>
<dbReference type="InterPro" id="IPR003172">
    <property type="entry name" value="ML_dom"/>
</dbReference>
<name>A0A3G5ARM5_9ACAR</name>
<comment type="subcellular location">
    <subcellularLocation>
        <location evidence="1">Secreted</location>
    </subcellularLocation>
</comment>
<dbReference type="InterPro" id="IPR014756">
    <property type="entry name" value="Ig_E-set"/>
</dbReference>
<evidence type="ECO:0000256" key="1">
    <source>
        <dbReference type="ARBA" id="ARBA00004613"/>
    </source>
</evidence>
<evidence type="ECO:0000256" key="2">
    <source>
        <dbReference type="ARBA" id="ARBA00006370"/>
    </source>
</evidence>
<feature type="chain" id="PRO_5018155483" evidence="4">
    <location>
        <begin position="18"/>
        <end position="144"/>
    </location>
</feature>
<dbReference type="FunFam" id="2.60.40.770:FF:000001">
    <property type="entry name" value="NPC intracellular cholesterol transporter 2"/>
    <property type="match status" value="1"/>
</dbReference>
<feature type="domain" description="MD-2-related lipid-recognition" evidence="5">
    <location>
        <begin position="22"/>
        <end position="141"/>
    </location>
</feature>
<dbReference type="GO" id="GO:0032934">
    <property type="term" value="F:sterol binding"/>
    <property type="evidence" value="ECO:0007669"/>
    <property type="project" value="InterPro"/>
</dbReference>
<dbReference type="Gene3D" id="2.60.40.770">
    <property type="match status" value="1"/>
</dbReference>
<keyword evidence="3" id="KW-0964">Secreted</keyword>
<accession>A0A3G5ARM5</accession>
<dbReference type="PANTHER" id="PTHR11306:SF7">
    <property type="entry name" value="AGAP002848-PA"/>
    <property type="match status" value="1"/>
</dbReference>
<dbReference type="Pfam" id="PF02221">
    <property type="entry name" value="E1_DerP2_DerF2"/>
    <property type="match status" value="1"/>
</dbReference>
<dbReference type="SUPFAM" id="SSF81296">
    <property type="entry name" value="E set domains"/>
    <property type="match status" value="1"/>
</dbReference>
<dbReference type="GO" id="GO:0015918">
    <property type="term" value="P:sterol transport"/>
    <property type="evidence" value="ECO:0007669"/>
    <property type="project" value="InterPro"/>
</dbReference>
<evidence type="ECO:0000259" key="5">
    <source>
        <dbReference type="SMART" id="SM00737"/>
    </source>
</evidence>
<dbReference type="InterPro" id="IPR039670">
    <property type="entry name" value="NPC2-like"/>
</dbReference>